<dbReference type="Proteomes" id="UP000199323">
    <property type="component" value="Unassembled WGS sequence"/>
</dbReference>
<dbReference type="AlphaFoldDB" id="A0A1I2MDE8"/>
<gene>
    <name evidence="2" type="ORF">SAMN05216251_13453</name>
</gene>
<feature type="compositionally biased region" description="Basic and acidic residues" evidence="1">
    <location>
        <begin position="18"/>
        <end position="27"/>
    </location>
</feature>
<dbReference type="STRING" id="380248.SAMN05216251_13453"/>
<reference evidence="2 3" key="1">
    <citation type="submission" date="2016-10" db="EMBL/GenBank/DDBJ databases">
        <authorList>
            <person name="de Groot N.N."/>
        </authorList>
    </citation>
    <scope>NUCLEOTIDE SEQUENCE [LARGE SCALE GENOMIC DNA]</scope>
    <source>
        <strain evidence="2 3">CGMCC 4.3510</strain>
    </source>
</reference>
<accession>A0A1I2MDE8</accession>
<protein>
    <submittedName>
        <fullName evidence="2">Uncharacterized protein</fullName>
    </submittedName>
</protein>
<evidence type="ECO:0000313" key="3">
    <source>
        <dbReference type="Proteomes" id="UP000199323"/>
    </source>
</evidence>
<evidence type="ECO:0000256" key="1">
    <source>
        <dbReference type="SAM" id="MobiDB-lite"/>
    </source>
</evidence>
<name>A0A1I2MDE8_9ACTN</name>
<proteinExistence type="predicted"/>
<keyword evidence="3" id="KW-1185">Reference proteome</keyword>
<feature type="region of interest" description="Disordered" evidence="1">
    <location>
        <begin position="1"/>
        <end position="66"/>
    </location>
</feature>
<evidence type="ECO:0000313" key="2">
    <source>
        <dbReference type="EMBL" id="SFF88948.1"/>
    </source>
</evidence>
<organism evidence="2 3">
    <name type="scientific">Actinacidiphila alni</name>
    <dbReference type="NCBI Taxonomy" id="380248"/>
    <lineage>
        <taxon>Bacteria</taxon>
        <taxon>Bacillati</taxon>
        <taxon>Actinomycetota</taxon>
        <taxon>Actinomycetes</taxon>
        <taxon>Kitasatosporales</taxon>
        <taxon>Streptomycetaceae</taxon>
        <taxon>Actinacidiphila</taxon>
    </lineage>
</organism>
<dbReference type="EMBL" id="FONG01000034">
    <property type="protein sequence ID" value="SFF88948.1"/>
    <property type="molecule type" value="Genomic_DNA"/>
</dbReference>
<sequence>MLGHMTGTEQPPPTPRSLADETRHDSTATDQLAARVRHDTAGGPDEEPPFPDGPNGDEPPAARGET</sequence>